<dbReference type="InterPro" id="IPR001444">
    <property type="entry name" value="Flag_bb_rod_N"/>
</dbReference>
<dbReference type="EMBL" id="JAATJB010000005">
    <property type="protein sequence ID" value="NJB97621.1"/>
    <property type="molecule type" value="Genomic_DNA"/>
</dbReference>
<dbReference type="Gene3D" id="2.60.98.20">
    <property type="entry name" value="Flagellar hook protein FlgE"/>
    <property type="match status" value="1"/>
</dbReference>
<feature type="signal peptide" evidence="6">
    <location>
        <begin position="1"/>
        <end position="22"/>
    </location>
</feature>
<comment type="caution">
    <text evidence="11">The sequence shown here is derived from an EMBL/GenBank/DDBJ whole genome shotgun (WGS) entry which is preliminary data.</text>
</comment>
<evidence type="ECO:0000259" key="7">
    <source>
        <dbReference type="Pfam" id="PF00460"/>
    </source>
</evidence>
<dbReference type="InterPro" id="IPR053967">
    <property type="entry name" value="LlgE_F_G-like_D1"/>
</dbReference>
<comment type="function">
    <text evidence="5">A flexible structure which links the flagellar filament to the drive apparatus in the basal body.</text>
</comment>
<dbReference type="PANTHER" id="PTHR30435:SF1">
    <property type="entry name" value="FLAGELLAR HOOK PROTEIN FLGE"/>
    <property type="match status" value="1"/>
</dbReference>
<accession>A0A7X6BD81</accession>
<proteinExistence type="inferred from homology"/>
<dbReference type="GO" id="GO:0005829">
    <property type="term" value="C:cytosol"/>
    <property type="evidence" value="ECO:0007669"/>
    <property type="project" value="TreeGrafter"/>
</dbReference>
<evidence type="ECO:0000256" key="6">
    <source>
        <dbReference type="SAM" id="SignalP"/>
    </source>
</evidence>
<keyword evidence="6" id="KW-0732">Signal</keyword>
<feature type="domain" description="Flagellar basal body rod protein N-terminal" evidence="7">
    <location>
        <begin position="7"/>
        <end position="37"/>
    </location>
</feature>
<reference evidence="11 12" key="1">
    <citation type="submission" date="2020-03" db="EMBL/GenBank/DDBJ databases">
        <title>Genomic Encyclopedia of Type Strains, Phase IV (KMG-IV): sequencing the most valuable type-strain genomes for metagenomic binning, comparative biology and taxonomic classification.</title>
        <authorList>
            <person name="Goeker M."/>
        </authorList>
    </citation>
    <scope>NUCLEOTIDE SEQUENCE [LARGE SCALE GENOMIC DNA]</scope>
    <source>
        <strain evidence="11 12">DSM 7225</strain>
    </source>
</reference>
<keyword evidence="4 5" id="KW-0975">Bacterial flagellum</keyword>
<comment type="subcellular location">
    <subcellularLocation>
        <location evidence="1 5">Bacterial flagellum basal body</location>
    </subcellularLocation>
</comment>
<dbReference type="Pfam" id="PF07559">
    <property type="entry name" value="FlgE_D2"/>
    <property type="match status" value="1"/>
</dbReference>
<evidence type="ECO:0000313" key="12">
    <source>
        <dbReference type="Proteomes" id="UP000531251"/>
    </source>
</evidence>
<evidence type="ECO:0000256" key="5">
    <source>
        <dbReference type="RuleBase" id="RU362116"/>
    </source>
</evidence>
<dbReference type="Proteomes" id="UP000531251">
    <property type="component" value="Unassembled WGS sequence"/>
</dbReference>
<dbReference type="AlphaFoldDB" id="A0A7X6BD81"/>
<evidence type="ECO:0000259" key="8">
    <source>
        <dbReference type="Pfam" id="PF06429"/>
    </source>
</evidence>
<evidence type="ECO:0000256" key="3">
    <source>
        <dbReference type="ARBA" id="ARBA00019015"/>
    </source>
</evidence>
<dbReference type="InterPro" id="IPR037058">
    <property type="entry name" value="Falgellar_hook_FlgE_sf"/>
</dbReference>
<dbReference type="Pfam" id="PF22692">
    <property type="entry name" value="LlgE_F_G_D1"/>
    <property type="match status" value="1"/>
</dbReference>
<dbReference type="Pfam" id="PF00460">
    <property type="entry name" value="Flg_bb_rod"/>
    <property type="match status" value="1"/>
</dbReference>
<dbReference type="GO" id="GO:0071978">
    <property type="term" value="P:bacterial-type flagellum-dependent swarming motility"/>
    <property type="evidence" value="ECO:0007669"/>
    <property type="project" value="TreeGrafter"/>
</dbReference>
<comment type="similarity">
    <text evidence="2 5">Belongs to the flagella basal body rod proteins family.</text>
</comment>
<feature type="chain" id="PRO_5031306538" description="Flagellar hook protein FlgE" evidence="6">
    <location>
        <begin position="23"/>
        <end position="438"/>
    </location>
</feature>
<evidence type="ECO:0000256" key="1">
    <source>
        <dbReference type="ARBA" id="ARBA00004117"/>
    </source>
</evidence>
<name>A0A7X6BD81_9SPHN</name>
<dbReference type="InterPro" id="IPR037925">
    <property type="entry name" value="FlgE/F/G-like"/>
</dbReference>
<feature type="domain" description="Flagellar hook protein FlgE D2" evidence="9">
    <location>
        <begin position="199"/>
        <end position="312"/>
    </location>
</feature>
<evidence type="ECO:0000313" key="11">
    <source>
        <dbReference type="EMBL" id="NJB97621.1"/>
    </source>
</evidence>
<protein>
    <recommendedName>
        <fullName evidence="3 5">Flagellar hook protein FlgE</fullName>
    </recommendedName>
</protein>
<dbReference type="RefSeq" id="WP_125971823.1">
    <property type="nucleotide sequence ID" value="NZ_BAAADY010000048.1"/>
</dbReference>
<keyword evidence="12" id="KW-1185">Reference proteome</keyword>
<feature type="domain" description="Flagellar basal-body/hook protein C-terminal" evidence="8">
    <location>
        <begin position="393"/>
        <end position="436"/>
    </location>
</feature>
<dbReference type="InterPro" id="IPR011491">
    <property type="entry name" value="FlgE_D2"/>
</dbReference>
<sequence length="438" mass="45323">MSLYSALYAGVSGLSAQSSAMATVADNITNINTVAYKGVEAQFRTLVTDGRTSASYSAGGVAAAPLAQVSKQGLLQASGSSTDLAIDGGGFFITRTGLAENDPVAYTRAGSFKPDEEGYLRNSAGLYLYGWRLDATGGYTNTGNLDQLTPVRLTDLVGTAAPTNKLQAHINLQSSAANYDPTSPSGPYAAGKMADGTITPQFSRSFTVYDSQGSGHEIKMSFLKTAANEWQMEAYAVPASDVTAANGLLRSGTVKFNGDGSLNLGASTANLFDPLTITYTNSSSSVPITLDMGKDGATNGLTSFGDPSSLVTGGTNGGTLGNIAATEVSKDGVVSAIFDDGASRQVFQLPIATFPNPNGLTRISGNAYSSNRASGSMTMNPPGQLGAGKISSSTLEASTVDLAGEFTNMIRFQRAYSASSKIITTVDDMLREVSDLKR</sequence>
<feature type="domain" description="Flagellar hook protein FlgE/F/G-like D1" evidence="10">
    <location>
        <begin position="85"/>
        <end position="129"/>
    </location>
</feature>
<keyword evidence="11" id="KW-0966">Cell projection</keyword>
<keyword evidence="11" id="KW-0969">Cilium</keyword>
<dbReference type="InterPro" id="IPR010930">
    <property type="entry name" value="Flg_bb/hook_C_dom"/>
</dbReference>
<dbReference type="GO" id="GO:0009425">
    <property type="term" value="C:bacterial-type flagellum basal body"/>
    <property type="evidence" value="ECO:0007669"/>
    <property type="project" value="UniProtKB-SubCell"/>
</dbReference>
<dbReference type="InterPro" id="IPR020013">
    <property type="entry name" value="Flagellar_FlgE/F/G"/>
</dbReference>
<dbReference type="PANTHER" id="PTHR30435">
    <property type="entry name" value="FLAGELLAR PROTEIN"/>
    <property type="match status" value="1"/>
</dbReference>
<gene>
    <name evidence="11" type="ORF">GGR89_001936</name>
</gene>
<keyword evidence="11" id="KW-0282">Flagellum</keyword>
<dbReference type="NCBIfam" id="TIGR03506">
    <property type="entry name" value="FlgEFG_subfam"/>
    <property type="match status" value="1"/>
</dbReference>
<organism evidence="11 12">
    <name type="scientific">Sphingomonas trueperi</name>
    <dbReference type="NCBI Taxonomy" id="53317"/>
    <lineage>
        <taxon>Bacteria</taxon>
        <taxon>Pseudomonadati</taxon>
        <taxon>Pseudomonadota</taxon>
        <taxon>Alphaproteobacteria</taxon>
        <taxon>Sphingomonadales</taxon>
        <taxon>Sphingomonadaceae</taxon>
        <taxon>Sphingomonas</taxon>
    </lineage>
</organism>
<evidence type="ECO:0000256" key="4">
    <source>
        <dbReference type="ARBA" id="ARBA00023143"/>
    </source>
</evidence>
<dbReference type="GO" id="GO:0009424">
    <property type="term" value="C:bacterial-type flagellum hook"/>
    <property type="evidence" value="ECO:0007669"/>
    <property type="project" value="TreeGrafter"/>
</dbReference>
<evidence type="ECO:0000259" key="10">
    <source>
        <dbReference type="Pfam" id="PF22692"/>
    </source>
</evidence>
<dbReference type="Pfam" id="PF06429">
    <property type="entry name" value="Flg_bbr_C"/>
    <property type="match status" value="1"/>
</dbReference>
<evidence type="ECO:0000256" key="2">
    <source>
        <dbReference type="ARBA" id="ARBA00009677"/>
    </source>
</evidence>
<evidence type="ECO:0000259" key="9">
    <source>
        <dbReference type="Pfam" id="PF07559"/>
    </source>
</evidence>
<dbReference type="SUPFAM" id="SSF117143">
    <property type="entry name" value="Flagellar hook protein flgE"/>
    <property type="match status" value="1"/>
</dbReference>